<evidence type="ECO:0000313" key="2">
    <source>
        <dbReference type="EMBL" id="NOL41737.1"/>
    </source>
</evidence>
<dbReference type="Pfam" id="PF14025">
    <property type="entry name" value="DUF4241"/>
    <property type="match status" value="1"/>
</dbReference>
<comment type="caution">
    <text evidence="2">The sequence shown here is derived from an EMBL/GenBank/DDBJ whole genome shotgun (WGS) entry which is preliminary data.</text>
</comment>
<accession>A0A7Y4KZW6</accession>
<evidence type="ECO:0000313" key="1">
    <source>
        <dbReference type="EMBL" id="MBB6565470.1"/>
    </source>
</evidence>
<dbReference type="AlphaFoldDB" id="A0A7Y4KZW6"/>
<dbReference type="Proteomes" id="UP000534306">
    <property type="component" value="Unassembled WGS sequence"/>
</dbReference>
<gene>
    <name evidence="1" type="ORF">HNR71_001107</name>
    <name evidence="2" type="ORF">HPO96_15930</name>
</gene>
<evidence type="ECO:0000313" key="4">
    <source>
        <dbReference type="Proteomes" id="UP000553957"/>
    </source>
</evidence>
<name>A0A7Y4KZW6_9ACTN</name>
<protein>
    <submittedName>
        <fullName evidence="2">DUF4241 domain-containing protein</fullName>
    </submittedName>
</protein>
<dbReference type="RefSeq" id="WP_171674220.1">
    <property type="nucleotide sequence ID" value="NZ_BAAAGT010000001.1"/>
</dbReference>
<proteinExistence type="predicted"/>
<reference evidence="1 4" key="2">
    <citation type="submission" date="2020-08" db="EMBL/GenBank/DDBJ databases">
        <title>Sequencing the genomes of 1000 actinobacteria strains.</title>
        <authorList>
            <person name="Klenk H.-P."/>
        </authorList>
    </citation>
    <scope>NUCLEOTIDE SEQUENCE [LARGE SCALE GENOMIC DNA]</scope>
    <source>
        <strain evidence="1 4">DSM 15626</strain>
    </source>
</reference>
<dbReference type="EMBL" id="JACHKF010000001">
    <property type="protein sequence ID" value="MBB6565470.1"/>
    <property type="molecule type" value="Genomic_DNA"/>
</dbReference>
<sequence>MITPNLFRALRPGPVEVDGRTWSLTVHELGVLRVPNGKLEACDPFVTLGEGPVVDVPAGDYPAYVTVADVSDAQDGSHLREAYLSLRFAEGEVAAVEAATNADEELGEDEFWMVAVDAGTVGFVDAEAVRTLMPEGDWYEDLFENGRDDSWFALMDSPEHLIEGCANIVLPLATEGENLVLAHSGWGDGAYPLVRTVDAAGRTLGIHIDLLVVGPESDDQ</sequence>
<dbReference type="EMBL" id="JABJRC010000003">
    <property type="protein sequence ID" value="NOL41737.1"/>
    <property type="molecule type" value="Genomic_DNA"/>
</dbReference>
<dbReference type="Proteomes" id="UP000553957">
    <property type="component" value="Unassembled WGS sequence"/>
</dbReference>
<keyword evidence="3" id="KW-1185">Reference proteome</keyword>
<dbReference type="InterPro" id="IPR025335">
    <property type="entry name" value="DUF4241"/>
</dbReference>
<organism evidence="2 3">
    <name type="scientific">Kribbella sandramycini</name>
    <dbReference type="NCBI Taxonomy" id="60450"/>
    <lineage>
        <taxon>Bacteria</taxon>
        <taxon>Bacillati</taxon>
        <taxon>Actinomycetota</taxon>
        <taxon>Actinomycetes</taxon>
        <taxon>Propionibacteriales</taxon>
        <taxon>Kribbellaceae</taxon>
        <taxon>Kribbella</taxon>
    </lineage>
</organism>
<reference evidence="2 3" key="1">
    <citation type="submission" date="2020-05" db="EMBL/GenBank/DDBJ databases">
        <title>Genome sequence of Kribbella sandramycini ATCC 39419.</title>
        <authorList>
            <person name="Maclea K.S."/>
            <person name="Fair J.L."/>
        </authorList>
    </citation>
    <scope>NUCLEOTIDE SEQUENCE [LARGE SCALE GENOMIC DNA]</scope>
    <source>
        <strain evidence="2 3">ATCC 39419</strain>
    </source>
</reference>
<evidence type="ECO:0000313" key="3">
    <source>
        <dbReference type="Proteomes" id="UP000534306"/>
    </source>
</evidence>